<dbReference type="AlphaFoldDB" id="A0AAF1BIA9"/>
<accession>A0AAF1BIA9</accession>
<feature type="domain" description="Phosphatidylinositol N-acetylglucosaminyltransferase subunit H conserved" evidence="4">
    <location>
        <begin position="138"/>
        <end position="206"/>
    </location>
</feature>
<evidence type="ECO:0000313" key="6">
    <source>
        <dbReference type="Proteomes" id="UP000827549"/>
    </source>
</evidence>
<keyword evidence="3" id="KW-0472">Membrane</keyword>
<comment type="similarity">
    <text evidence="2">Belongs to the PIGH family.</text>
</comment>
<reference evidence="5" key="1">
    <citation type="submission" date="2023-10" db="EMBL/GenBank/DDBJ databases">
        <authorList>
            <person name="Noh H."/>
        </authorList>
    </citation>
    <scope>NUCLEOTIDE SEQUENCE</scope>
    <source>
        <strain evidence="5">DUCC4014</strain>
    </source>
</reference>
<dbReference type="Proteomes" id="UP000827549">
    <property type="component" value="Chromosome 2"/>
</dbReference>
<dbReference type="InterPro" id="IPR019328">
    <property type="entry name" value="PIGH-H_dom"/>
</dbReference>
<dbReference type="Pfam" id="PF10181">
    <property type="entry name" value="PIG-H"/>
    <property type="match status" value="1"/>
</dbReference>
<dbReference type="RefSeq" id="XP_062624572.1">
    <property type="nucleotide sequence ID" value="XM_062768588.1"/>
</dbReference>
<feature type="transmembrane region" description="Helical" evidence="3">
    <location>
        <begin position="111"/>
        <end position="129"/>
    </location>
</feature>
<keyword evidence="6" id="KW-1185">Reference proteome</keyword>
<name>A0AAF1BIA9_9TREE</name>
<sequence>MVPPPGVAARHNTPYAQPLPYLTYRTKVKVGFGTTTTTTMRAATPLHHRQEYTTHTARVGASSVTEHRVARRTTRRGSGSTGAVLLALVSLLLLAYIVHNNAPVTTATTTTKIFAVVAVGAAVLFLHAASRSVLYPESLTPLPALGVQLATARGLSLLGATIPLSTARRFVPLSELSTVVIHEGLVRFNVRFYLGIVRRGDVVVAFDEVHPLLEVLKEVYHATREELFDEYDEGDE</sequence>
<evidence type="ECO:0000256" key="2">
    <source>
        <dbReference type="ARBA" id="ARBA00009610"/>
    </source>
</evidence>
<evidence type="ECO:0000313" key="5">
    <source>
        <dbReference type="EMBL" id="WOO78540.1"/>
    </source>
</evidence>
<dbReference type="InterPro" id="IPR044215">
    <property type="entry name" value="PIG-H"/>
</dbReference>
<dbReference type="PANTHER" id="PTHR15231:SF1">
    <property type="entry name" value="PHOSPHATIDYLINOSITOL N-ACETYLGLUCOSAMINYLTRANSFERASE SUBUNIT H"/>
    <property type="match status" value="1"/>
</dbReference>
<proteinExistence type="inferred from homology"/>
<dbReference type="GO" id="GO:0000506">
    <property type="term" value="C:glycosylphosphatidylinositol-N-acetylglucosaminyltransferase (GPI-GnT) complex"/>
    <property type="evidence" value="ECO:0007669"/>
    <property type="project" value="InterPro"/>
</dbReference>
<dbReference type="GO" id="GO:0006506">
    <property type="term" value="P:GPI anchor biosynthetic process"/>
    <property type="evidence" value="ECO:0007669"/>
    <property type="project" value="InterPro"/>
</dbReference>
<dbReference type="PANTHER" id="PTHR15231">
    <property type="entry name" value="PHOSPHATIDYLINOSITOL N-ACETYLGLUCOSAMINYLTRANSFERASE SUBUNIT H"/>
    <property type="match status" value="1"/>
</dbReference>
<feature type="transmembrane region" description="Helical" evidence="3">
    <location>
        <begin position="81"/>
        <end position="99"/>
    </location>
</feature>
<comment type="pathway">
    <text evidence="1">Glycolipid biosynthesis; glycosylphosphatidylinositol-anchor biosynthesis.</text>
</comment>
<protein>
    <recommendedName>
        <fullName evidence="4">Phosphatidylinositol N-acetylglucosaminyltransferase subunit H conserved domain-containing protein</fullName>
    </recommendedName>
</protein>
<keyword evidence="3" id="KW-1133">Transmembrane helix</keyword>
<gene>
    <name evidence="5" type="ORF">LOC62_02G002087</name>
</gene>
<dbReference type="GeneID" id="87805337"/>
<evidence type="ECO:0000259" key="4">
    <source>
        <dbReference type="Pfam" id="PF10181"/>
    </source>
</evidence>
<dbReference type="EMBL" id="CP086715">
    <property type="protein sequence ID" value="WOO78540.1"/>
    <property type="molecule type" value="Genomic_DNA"/>
</dbReference>
<evidence type="ECO:0000256" key="1">
    <source>
        <dbReference type="ARBA" id="ARBA00004687"/>
    </source>
</evidence>
<keyword evidence="3" id="KW-0812">Transmembrane</keyword>
<organism evidence="5 6">
    <name type="scientific">Vanrija pseudolonga</name>
    <dbReference type="NCBI Taxonomy" id="143232"/>
    <lineage>
        <taxon>Eukaryota</taxon>
        <taxon>Fungi</taxon>
        <taxon>Dikarya</taxon>
        <taxon>Basidiomycota</taxon>
        <taxon>Agaricomycotina</taxon>
        <taxon>Tremellomycetes</taxon>
        <taxon>Trichosporonales</taxon>
        <taxon>Trichosporonaceae</taxon>
        <taxon>Vanrija</taxon>
    </lineage>
</organism>
<evidence type="ECO:0000256" key="3">
    <source>
        <dbReference type="SAM" id="Phobius"/>
    </source>
</evidence>